<keyword evidence="8" id="KW-1185">Reference proteome</keyword>
<keyword evidence="2" id="KW-0805">Transcription regulation</keyword>
<evidence type="ECO:0000313" key="8">
    <source>
        <dbReference type="Proteomes" id="UP000321805"/>
    </source>
</evidence>
<organism evidence="7 8">
    <name type="scientific">Baekduia soli</name>
    <dbReference type="NCBI Taxonomy" id="496014"/>
    <lineage>
        <taxon>Bacteria</taxon>
        <taxon>Bacillati</taxon>
        <taxon>Actinomycetota</taxon>
        <taxon>Thermoleophilia</taxon>
        <taxon>Solirubrobacterales</taxon>
        <taxon>Baekduiaceae</taxon>
        <taxon>Baekduia</taxon>
    </lineage>
</organism>
<feature type="domain" description="RNA polymerase sigma factor 70 region 4 type 2" evidence="6">
    <location>
        <begin position="146"/>
        <end position="197"/>
    </location>
</feature>
<dbReference type="GO" id="GO:0003677">
    <property type="term" value="F:DNA binding"/>
    <property type="evidence" value="ECO:0007669"/>
    <property type="project" value="InterPro"/>
</dbReference>
<dbReference type="Pfam" id="PF08281">
    <property type="entry name" value="Sigma70_r4_2"/>
    <property type="match status" value="1"/>
</dbReference>
<evidence type="ECO:0000259" key="6">
    <source>
        <dbReference type="Pfam" id="PF08281"/>
    </source>
</evidence>
<name>A0A5B8U3Z8_9ACTN</name>
<proteinExistence type="inferred from homology"/>
<dbReference type="KEGG" id="bsol:FSW04_08795"/>
<evidence type="ECO:0000256" key="2">
    <source>
        <dbReference type="ARBA" id="ARBA00023015"/>
    </source>
</evidence>
<evidence type="ECO:0000256" key="4">
    <source>
        <dbReference type="ARBA" id="ARBA00023163"/>
    </source>
</evidence>
<feature type="domain" description="RNA polymerase sigma-70 region 2" evidence="5">
    <location>
        <begin position="27"/>
        <end position="88"/>
    </location>
</feature>
<dbReference type="RefSeq" id="WP_146918371.1">
    <property type="nucleotide sequence ID" value="NZ_CP042430.1"/>
</dbReference>
<dbReference type="GO" id="GO:0016987">
    <property type="term" value="F:sigma factor activity"/>
    <property type="evidence" value="ECO:0007669"/>
    <property type="project" value="UniProtKB-KW"/>
</dbReference>
<protein>
    <submittedName>
        <fullName evidence="7">Sigma-70 family RNA polymerase sigma factor</fullName>
    </submittedName>
</protein>
<evidence type="ECO:0000256" key="3">
    <source>
        <dbReference type="ARBA" id="ARBA00023082"/>
    </source>
</evidence>
<dbReference type="EMBL" id="CP042430">
    <property type="protein sequence ID" value="QEC47661.1"/>
    <property type="molecule type" value="Genomic_DNA"/>
</dbReference>
<dbReference type="AlphaFoldDB" id="A0A5B8U3Z8"/>
<dbReference type="InterPro" id="IPR007627">
    <property type="entry name" value="RNA_pol_sigma70_r2"/>
</dbReference>
<dbReference type="GO" id="GO:0006352">
    <property type="term" value="P:DNA-templated transcription initiation"/>
    <property type="evidence" value="ECO:0007669"/>
    <property type="project" value="InterPro"/>
</dbReference>
<sequence length="208" mass="23536">MTAVSDAADQDLVRRARAGDEEAFTVLVRRHSPALLRLARMYVSTQAAAEDVVQETWLGVLRGLERFEERSSFKTWLFRILVNRAKTRGVRDHRTLPFASLGGGDEDADEPSVDPARFAPEGNWSSPPRRWEDDPEVALESAEARRIAEEAIAALPERQRIVITLRDLEGLSAEEVRNALDLTETNQRVLLHRARSRVREALENWIDG</sequence>
<evidence type="ECO:0000259" key="5">
    <source>
        <dbReference type="Pfam" id="PF04542"/>
    </source>
</evidence>
<dbReference type="InterPro" id="IPR013325">
    <property type="entry name" value="RNA_pol_sigma_r2"/>
</dbReference>
<reference evidence="7 8" key="1">
    <citation type="journal article" date="2018" name="J. Microbiol.">
        <title>Baekduia soli gen. nov., sp. nov., a novel bacterium isolated from the soil of Baekdu Mountain and proposal of a novel family name, Baekduiaceae fam. nov.</title>
        <authorList>
            <person name="An D.S."/>
            <person name="Siddiqi M.Z."/>
            <person name="Kim K.H."/>
            <person name="Yu H.S."/>
            <person name="Im W.T."/>
        </authorList>
    </citation>
    <scope>NUCLEOTIDE SEQUENCE [LARGE SCALE GENOMIC DNA]</scope>
    <source>
        <strain evidence="7 8">BR7-21</strain>
    </source>
</reference>
<dbReference type="Gene3D" id="1.10.10.10">
    <property type="entry name" value="Winged helix-like DNA-binding domain superfamily/Winged helix DNA-binding domain"/>
    <property type="match status" value="1"/>
</dbReference>
<comment type="similarity">
    <text evidence="1">Belongs to the sigma-70 factor family. ECF subfamily.</text>
</comment>
<dbReference type="InterPro" id="IPR013324">
    <property type="entry name" value="RNA_pol_sigma_r3/r4-like"/>
</dbReference>
<dbReference type="Gene3D" id="1.10.1740.10">
    <property type="match status" value="1"/>
</dbReference>
<dbReference type="InterPro" id="IPR036388">
    <property type="entry name" value="WH-like_DNA-bd_sf"/>
</dbReference>
<dbReference type="SUPFAM" id="SSF88946">
    <property type="entry name" value="Sigma2 domain of RNA polymerase sigma factors"/>
    <property type="match status" value="1"/>
</dbReference>
<dbReference type="Proteomes" id="UP000321805">
    <property type="component" value="Chromosome"/>
</dbReference>
<dbReference type="PANTHER" id="PTHR43133:SF53">
    <property type="entry name" value="ECF RNA POLYMERASE SIGMA-E FACTOR"/>
    <property type="match status" value="1"/>
</dbReference>
<keyword evidence="3" id="KW-0731">Sigma factor</keyword>
<accession>A0A5B8U3Z8</accession>
<keyword evidence="4" id="KW-0804">Transcription</keyword>
<dbReference type="InterPro" id="IPR013249">
    <property type="entry name" value="RNA_pol_sigma70_r4_t2"/>
</dbReference>
<gene>
    <name evidence="7" type="ORF">FSW04_08795</name>
</gene>
<dbReference type="NCBIfam" id="TIGR02937">
    <property type="entry name" value="sigma70-ECF"/>
    <property type="match status" value="1"/>
</dbReference>
<evidence type="ECO:0000256" key="1">
    <source>
        <dbReference type="ARBA" id="ARBA00010641"/>
    </source>
</evidence>
<dbReference type="PANTHER" id="PTHR43133">
    <property type="entry name" value="RNA POLYMERASE ECF-TYPE SIGMA FACTO"/>
    <property type="match status" value="1"/>
</dbReference>
<dbReference type="InterPro" id="IPR039425">
    <property type="entry name" value="RNA_pol_sigma-70-like"/>
</dbReference>
<evidence type="ECO:0000313" key="7">
    <source>
        <dbReference type="EMBL" id="QEC47661.1"/>
    </source>
</evidence>
<dbReference type="Pfam" id="PF04542">
    <property type="entry name" value="Sigma70_r2"/>
    <property type="match status" value="1"/>
</dbReference>
<dbReference type="OrthoDB" id="5244716at2"/>
<dbReference type="InterPro" id="IPR014284">
    <property type="entry name" value="RNA_pol_sigma-70_dom"/>
</dbReference>
<dbReference type="SUPFAM" id="SSF88659">
    <property type="entry name" value="Sigma3 and sigma4 domains of RNA polymerase sigma factors"/>
    <property type="match status" value="1"/>
</dbReference>
<dbReference type="CDD" id="cd06171">
    <property type="entry name" value="Sigma70_r4"/>
    <property type="match status" value="1"/>
</dbReference>